<name>A0A915P7U7_9BILA</name>
<comment type="catalytic activity">
    <reaction evidence="11">
        <text>N-terminal L-methionyl-L-threonyl-[protein] + acetyl-CoA = N-terminal N(alpha)-acetyl-L-methionyl-L-threonyl-[protein] + CoA + H(+)</text>
        <dbReference type="Rhea" id="RHEA:50576"/>
        <dbReference type="Rhea" id="RHEA-COMP:12732"/>
        <dbReference type="Rhea" id="RHEA-COMP:12733"/>
        <dbReference type="ChEBI" id="CHEBI:15378"/>
        <dbReference type="ChEBI" id="CHEBI:57287"/>
        <dbReference type="ChEBI" id="CHEBI:57288"/>
        <dbReference type="ChEBI" id="CHEBI:133404"/>
        <dbReference type="ChEBI" id="CHEBI:133405"/>
        <dbReference type="EC" id="2.3.1.258"/>
    </reaction>
</comment>
<dbReference type="WBParaSite" id="scf7180000423133.g10286">
    <property type="protein sequence ID" value="scf7180000423133.g10286"/>
    <property type="gene ID" value="scf7180000423133.g10286"/>
</dbReference>
<dbReference type="InterPro" id="IPR000182">
    <property type="entry name" value="GNAT_dom"/>
</dbReference>
<dbReference type="EC" id="2.3.1.258" evidence="3"/>
<evidence type="ECO:0000256" key="12">
    <source>
        <dbReference type="SAM" id="Phobius"/>
    </source>
</evidence>
<comment type="catalytic activity">
    <reaction evidence="9">
        <text>N-terminal L-methionyl-L-alanyl-[protein] + acetyl-CoA = N-terminal N(alpha)-acetyl-L-methionyl-L-alanyl-[protein] + CoA + H(+)</text>
        <dbReference type="Rhea" id="RHEA:50564"/>
        <dbReference type="Rhea" id="RHEA-COMP:12726"/>
        <dbReference type="Rhea" id="RHEA-COMP:12727"/>
        <dbReference type="ChEBI" id="CHEBI:15378"/>
        <dbReference type="ChEBI" id="CHEBI:57287"/>
        <dbReference type="ChEBI" id="CHEBI:57288"/>
        <dbReference type="ChEBI" id="CHEBI:133398"/>
        <dbReference type="ChEBI" id="CHEBI:133399"/>
        <dbReference type="EC" id="2.3.1.258"/>
    </reaction>
</comment>
<evidence type="ECO:0000256" key="6">
    <source>
        <dbReference type="ARBA" id="ARBA00048490"/>
    </source>
</evidence>
<dbReference type="InterPro" id="IPR016181">
    <property type="entry name" value="Acyl_CoA_acyltransferase"/>
</dbReference>
<keyword evidence="12" id="KW-0812">Transmembrane</keyword>
<dbReference type="CDD" id="cd04301">
    <property type="entry name" value="NAT_SF"/>
    <property type="match status" value="1"/>
</dbReference>
<dbReference type="AlphaFoldDB" id="A0A915P7U7"/>
<dbReference type="GO" id="GO:0007064">
    <property type="term" value="P:mitotic sister chromatid cohesion"/>
    <property type="evidence" value="ECO:0007669"/>
    <property type="project" value="TreeGrafter"/>
</dbReference>
<reference evidence="15" key="1">
    <citation type="submission" date="2022-11" db="UniProtKB">
        <authorList>
            <consortium name="WormBaseParasite"/>
        </authorList>
    </citation>
    <scope>IDENTIFICATION</scope>
</reference>
<feature type="domain" description="N-acetyltransferase" evidence="13">
    <location>
        <begin position="200"/>
        <end position="354"/>
    </location>
</feature>
<keyword evidence="2" id="KW-0012">Acyltransferase</keyword>
<comment type="catalytic activity">
    <reaction evidence="8">
        <text>N-terminal L-methionyl-L-valyl-[protein] + acetyl-CoA = N-terminal N(alpha)-acetyl-L-methionyl-L-valyl-[protein] + CoA + H(+)</text>
        <dbReference type="Rhea" id="RHEA:50572"/>
        <dbReference type="Rhea" id="RHEA-COMP:12730"/>
        <dbReference type="Rhea" id="RHEA-COMP:12731"/>
        <dbReference type="ChEBI" id="CHEBI:15378"/>
        <dbReference type="ChEBI" id="CHEBI:57287"/>
        <dbReference type="ChEBI" id="CHEBI:57288"/>
        <dbReference type="ChEBI" id="CHEBI:133402"/>
        <dbReference type="ChEBI" id="CHEBI:133403"/>
        <dbReference type="EC" id="2.3.1.258"/>
    </reaction>
</comment>
<dbReference type="GO" id="GO:0120518">
    <property type="term" value="F:protein N-terminal-methionine acetyltransferase activity"/>
    <property type="evidence" value="ECO:0007669"/>
    <property type="project" value="UniProtKB-EC"/>
</dbReference>
<evidence type="ECO:0000256" key="9">
    <source>
        <dbReference type="ARBA" id="ARBA00049002"/>
    </source>
</evidence>
<evidence type="ECO:0000256" key="2">
    <source>
        <dbReference type="ARBA" id="ARBA00023315"/>
    </source>
</evidence>
<accession>A0A915P7U7</accession>
<dbReference type="SUPFAM" id="SSF55729">
    <property type="entry name" value="Acyl-CoA N-acyltransferases (Nat)"/>
    <property type="match status" value="1"/>
</dbReference>
<keyword evidence="1" id="KW-0808">Transferase</keyword>
<evidence type="ECO:0000256" key="3">
    <source>
        <dbReference type="ARBA" id="ARBA00039121"/>
    </source>
</evidence>
<comment type="catalytic activity">
    <reaction evidence="10">
        <text>N-terminal L-methionyl-L-leucyl-[protein] + acetyl-CoA = N-terminal N(alpha)-acetyl-L-methionyl-L-leucyl-[protein] + CoA + H(+)</text>
        <dbReference type="Rhea" id="RHEA:50520"/>
        <dbReference type="Rhea" id="RHEA-COMP:12711"/>
        <dbReference type="Rhea" id="RHEA-COMP:12712"/>
        <dbReference type="ChEBI" id="CHEBI:15378"/>
        <dbReference type="ChEBI" id="CHEBI:57287"/>
        <dbReference type="ChEBI" id="CHEBI:57288"/>
        <dbReference type="ChEBI" id="CHEBI:133377"/>
        <dbReference type="ChEBI" id="CHEBI:133378"/>
        <dbReference type="EC" id="2.3.1.258"/>
    </reaction>
</comment>
<keyword evidence="12" id="KW-1133">Transmembrane helix</keyword>
<evidence type="ECO:0000256" key="1">
    <source>
        <dbReference type="ARBA" id="ARBA00022679"/>
    </source>
</evidence>
<evidence type="ECO:0000313" key="15">
    <source>
        <dbReference type="WBParaSite" id="scf7180000423133.g10286"/>
    </source>
</evidence>
<evidence type="ECO:0000259" key="13">
    <source>
        <dbReference type="PROSITE" id="PS51186"/>
    </source>
</evidence>
<evidence type="ECO:0000256" key="10">
    <source>
        <dbReference type="ARBA" id="ARBA00049103"/>
    </source>
</evidence>
<evidence type="ECO:0000256" key="8">
    <source>
        <dbReference type="ARBA" id="ARBA00048799"/>
    </source>
</evidence>
<comment type="catalytic activity">
    <reaction evidence="5">
        <text>N-terminal L-methionyl-L-tyrosyl-[protein] + acetyl-CoA = N-terminal N(alpha)-acetyl-L-methionyl-L-tyrosyl-[protein] + CoA + H(+)</text>
        <dbReference type="Rhea" id="RHEA:50532"/>
        <dbReference type="Rhea" id="RHEA-COMP:12717"/>
        <dbReference type="Rhea" id="RHEA-COMP:12718"/>
        <dbReference type="ChEBI" id="CHEBI:15378"/>
        <dbReference type="ChEBI" id="CHEBI:57287"/>
        <dbReference type="ChEBI" id="CHEBI:57288"/>
        <dbReference type="ChEBI" id="CHEBI:133384"/>
        <dbReference type="ChEBI" id="CHEBI:133385"/>
        <dbReference type="EC" id="2.3.1.258"/>
    </reaction>
</comment>
<dbReference type="PANTHER" id="PTHR42919">
    <property type="entry name" value="N-ALPHA-ACETYLTRANSFERASE"/>
    <property type="match status" value="1"/>
</dbReference>
<comment type="catalytic activity">
    <reaction evidence="7">
        <text>N-terminal L-methionyl-L-lysyl-[protein] + acetyl-CoA = N-terminal N(alpha)-acetyl-L-methionyl-L-lysyl-[protein] + CoA + H(+)</text>
        <dbReference type="Rhea" id="RHEA:50580"/>
        <dbReference type="Rhea" id="RHEA-COMP:12734"/>
        <dbReference type="Rhea" id="RHEA-COMP:12735"/>
        <dbReference type="ChEBI" id="CHEBI:15378"/>
        <dbReference type="ChEBI" id="CHEBI:57287"/>
        <dbReference type="ChEBI" id="CHEBI:57288"/>
        <dbReference type="ChEBI" id="CHEBI:133406"/>
        <dbReference type="ChEBI" id="CHEBI:133407"/>
        <dbReference type="EC" id="2.3.1.258"/>
    </reaction>
</comment>
<comment type="catalytic activity">
    <reaction evidence="4">
        <text>N-terminal L-methionyl-L-seryl-[protein] + acetyl-CoA = N-terminal N(alpha)-acetyl-L-methionyl-L-seryl-[protein] + CoA + H(+)</text>
        <dbReference type="Rhea" id="RHEA:50568"/>
        <dbReference type="Rhea" id="RHEA-COMP:12728"/>
        <dbReference type="Rhea" id="RHEA-COMP:12729"/>
        <dbReference type="ChEBI" id="CHEBI:15378"/>
        <dbReference type="ChEBI" id="CHEBI:57287"/>
        <dbReference type="ChEBI" id="CHEBI:57288"/>
        <dbReference type="ChEBI" id="CHEBI:133400"/>
        <dbReference type="ChEBI" id="CHEBI:133401"/>
        <dbReference type="EC" id="2.3.1.258"/>
    </reaction>
</comment>
<feature type="transmembrane region" description="Helical" evidence="12">
    <location>
        <begin position="128"/>
        <end position="146"/>
    </location>
</feature>
<evidence type="ECO:0000313" key="14">
    <source>
        <dbReference type="Proteomes" id="UP000887560"/>
    </source>
</evidence>
<dbReference type="InterPro" id="IPR051556">
    <property type="entry name" value="N-term/lysine_N-AcTrnsfr"/>
</dbReference>
<evidence type="ECO:0000256" key="5">
    <source>
        <dbReference type="ARBA" id="ARBA00048335"/>
    </source>
</evidence>
<evidence type="ECO:0000256" key="11">
    <source>
        <dbReference type="ARBA" id="ARBA00049454"/>
    </source>
</evidence>
<dbReference type="GO" id="GO:0031415">
    <property type="term" value="C:NatA complex"/>
    <property type="evidence" value="ECO:0007669"/>
    <property type="project" value="TreeGrafter"/>
</dbReference>
<keyword evidence="14" id="KW-1185">Reference proteome</keyword>
<comment type="catalytic activity">
    <reaction evidence="6">
        <text>N-terminal L-methionyl-L-phenylalanyl-[protein] + acetyl-CoA = N-terminal N(alpha)-acetyl-L-methionyl-L-phenylalanyl-[protein] + CoA + H(+)</text>
        <dbReference type="Rhea" id="RHEA:50528"/>
        <dbReference type="Rhea" id="RHEA-COMP:12715"/>
        <dbReference type="Rhea" id="RHEA-COMP:12716"/>
        <dbReference type="ChEBI" id="CHEBI:15378"/>
        <dbReference type="ChEBI" id="CHEBI:57287"/>
        <dbReference type="ChEBI" id="CHEBI:57288"/>
        <dbReference type="ChEBI" id="CHEBI:133382"/>
        <dbReference type="ChEBI" id="CHEBI:133383"/>
        <dbReference type="EC" id="2.3.1.258"/>
    </reaction>
</comment>
<protein>
    <recommendedName>
        <fullName evidence="3">N-terminal methionine N(alpha)-acetyltransferase NatE</fullName>
        <ecNumber evidence="3">2.3.1.258</ecNumber>
    </recommendedName>
</protein>
<feature type="transmembrane region" description="Helical" evidence="12">
    <location>
        <begin position="20"/>
        <end position="39"/>
    </location>
</feature>
<dbReference type="Proteomes" id="UP000887560">
    <property type="component" value="Unplaced"/>
</dbReference>
<sequence>MVLYQVWQTIKAQHLKRPGLYTFAACFDVTALAGGYWIWKQLRHNEENRLYCYENYPRILGVYYWGLNVLSFGERLGDKQQDYDIGKWVYEDVQDGKTGTLLSDIWEEEKEKPVEKNQKMVTEGHMRLFASLIAGCSFIFIANYLIKLDNRSIETDPIPAASWKSYTERRKISILDLELIAPNKQIIKQLILLNSIALPINFGDINSLHYKQVLKNELAIEGVEKEDDEDELKTKYWTIMAYYKNALVGAITVCIETIYSQKENNSKKCLYILTLAVIPSFRRRGVASILVLDTINYFKHKWKNIKQITLHCQSCNESALAFYQKLGFKEKSQNGPCRVFARDYFKCRMDKGLMDAEEWERLGYADIDDKNNLNNSEQINIKNQNKK</sequence>
<evidence type="ECO:0000256" key="4">
    <source>
        <dbReference type="ARBA" id="ARBA00048251"/>
    </source>
</evidence>
<dbReference type="PROSITE" id="PS51186">
    <property type="entry name" value="GNAT"/>
    <property type="match status" value="1"/>
</dbReference>
<keyword evidence="12" id="KW-0472">Membrane</keyword>
<dbReference type="Pfam" id="PF00583">
    <property type="entry name" value="Acetyltransf_1"/>
    <property type="match status" value="1"/>
</dbReference>
<organism evidence="14 15">
    <name type="scientific">Meloidogyne floridensis</name>
    <dbReference type="NCBI Taxonomy" id="298350"/>
    <lineage>
        <taxon>Eukaryota</taxon>
        <taxon>Metazoa</taxon>
        <taxon>Ecdysozoa</taxon>
        <taxon>Nematoda</taxon>
        <taxon>Chromadorea</taxon>
        <taxon>Rhabditida</taxon>
        <taxon>Tylenchina</taxon>
        <taxon>Tylenchomorpha</taxon>
        <taxon>Tylenchoidea</taxon>
        <taxon>Meloidogynidae</taxon>
        <taxon>Meloidogyninae</taxon>
        <taxon>Meloidogyne</taxon>
    </lineage>
</organism>
<dbReference type="PANTHER" id="PTHR42919:SF8">
    <property type="entry name" value="N-ALPHA-ACETYLTRANSFERASE 50"/>
    <property type="match status" value="1"/>
</dbReference>
<proteinExistence type="predicted"/>
<dbReference type="Gene3D" id="3.40.630.30">
    <property type="match status" value="1"/>
</dbReference>
<evidence type="ECO:0000256" key="7">
    <source>
        <dbReference type="ARBA" id="ARBA00048618"/>
    </source>
</evidence>